<evidence type="ECO:0000256" key="20">
    <source>
        <dbReference type="SAM" id="Coils"/>
    </source>
</evidence>
<keyword evidence="20" id="KW-0175">Coiled coil</keyword>
<dbReference type="SMART" id="SM00387">
    <property type="entry name" value="HATPase_c"/>
    <property type="match status" value="1"/>
</dbReference>
<evidence type="ECO:0000256" key="12">
    <source>
        <dbReference type="ARBA" id="ARBA00022777"/>
    </source>
</evidence>
<evidence type="ECO:0000256" key="11">
    <source>
        <dbReference type="ARBA" id="ARBA00022741"/>
    </source>
</evidence>
<name>A0A3S0H5U5_9BACT</name>
<evidence type="ECO:0000256" key="21">
    <source>
        <dbReference type="SAM" id="SignalP"/>
    </source>
</evidence>
<dbReference type="Pfam" id="PF13424">
    <property type="entry name" value="TPR_12"/>
    <property type="match status" value="1"/>
</dbReference>
<keyword evidence="12" id="KW-0418">Kinase</keyword>
<evidence type="ECO:0000256" key="4">
    <source>
        <dbReference type="ARBA" id="ARBA00012438"/>
    </source>
</evidence>
<dbReference type="InterPro" id="IPR011990">
    <property type="entry name" value="TPR-like_helical_dom_sf"/>
</dbReference>
<dbReference type="Pfam" id="PF13374">
    <property type="entry name" value="TPR_10"/>
    <property type="match status" value="1"/>
</dbReference>
<keyword evidence="24" id="KW-1185">Reference proteome</keyword>
<dbReference type="PANTHER" id="PTHR24421">
    <property type="entry name" value="NITRATE/NITRITE SENSOR PROTEIN NARX-RELATED"/>
    <property type="match status" value="1"/>
</dbReference>
<gene>
    <name evidence="23" type="ORF">EJV47_13385</name>
</gene>
<dbReference type="InterPro" id="IPR036890">
    <property type="entry name" value="HATPase_C_sf"/>
</dbReference>
<feature type="repeat" description="TPR" evidence="19">
    <location>
        <begin position="128"/>
        <end position="161"/>
    </location>
</feature>
<proteinExistence type="predicted"/>
<evidence type="ECO:0000256" key="10">
    <source>
        <dbReference type="ARBA" id="ARBA00022723"/>
    </source>
</evidence>
<keyword evidence="19" id="KW-0802">TPR repeat</keyword>
<keyword evidence="8" id="KW-0597">Phosphoprotein</keyword>
<dbReference type="InterPro" id="IPR005467">
    <property type="entry name" value="His_kinase_dom"/>
</dbReference>
<evidence type="ECO:0000313" key="23">
    <source>
        <dbReference type="EMBL" id="RTQ49137.1"/>
    </source>
</evidence>
<dbReference type="SUPFAM" id="SSF55874">
    <property type="entry name" value="ATPase domain of HSP90 chaperone/DNA topoisomerase II/histidine kinase"/>
    <property type="match status" value="1"/>
</dbReference>
<feature type="domain" description="Histidine kinase" evidence="22">
    <location>
        <begin position="571"/>
        <end position="660"/>
    </location>
</feature>
<evidence type="ECO:0000256" key="7">
    <source>
        <dbReference type="ARBA" id="ARBA00022490"/>
    </source>
</evidence>
<comment type="caution">
    <text evidence="23">The sequence shown here is derived from an EMBL/GenBank/DDBJ whole genome shotgun (WGS) entry which is preliminary data.</text>
</comment>
<sequence>MSFSLRRVLCCLPLLLPLSGRAQIPQRNEHAIDSLRQEARLHPNDTVGARALVSLMYYLLYNDTARAGQYGRRALALATRLHDTRRLARVHYNLGTLAAMAGRHEASIRHHLASARYFYQLRNPLWAGHNYRNIGSRYSELGRYEDAMRYLVRSLRLRQAAADSGGIADSYLMMGQLYLMQRNYPAAQAAYEQALARWQRLGVRAFVVDAINHLAIIHRDQGRYARAESYLQQGLNTLGAGGDSAATAGLLVSLGVLHQKQGEWAASLPPLLRAEQLVVRDKLTNPQFDADVLACIGTSYVMVDQEPRAQRYLQRALRVARQSKIREEEVDALTGLALLAARRRDFAGAYQYQRQLSLINDTLRSEAAARSVTEMQAKYDAEQKDARNRIQALQLREQALLVRKRNAQLLAAGAALLLALVGGWSLYKRRALRQQLALEQQRQLLERQRAAAVLEAEENERRRIGSDLHDGLGQLLSAAKLNLHALDQQLGPRLNGHRELLANAVAVVDESFREVRGISHNLMPNALLRRGLVAAVRDFLDKLPSTGGLRIEVQAFGLDATQLPPTTESVLFRVIQELVQNIIKHAQATDVTIQLVRSDDELTVTVEDNGVGFSPQALGPEAGIGLRNVETRMAYLGGQAHFDAAPGRGTTVTLEVPLPQGDLVT</sequence>
<evidence type="ECO:0000256" key="19">
    <source>
        <dbReference type="PROSITE-ProRule" id="PRU00339"/>
    </source>
</evidence>
<dbReference type="OrthoDB" id="9760839at2"/>
<evidence type="ECO:0000256" key="8">
    <source>
        <dbReference type="ARBA" id="ARBA00022553"/>
    </source>
</evidence>
<dbReference type="Gene3D" id="1.20.5.1930">
    <property type="match status" value="1"/>
</dbReference>
<keyword evidence="13" id="KW-0067">ATP-binding</keyword>
<dbReference type="InterPro" id="IPR050482">
    <property type="entry name" value="Sensor_HK_TwoCompSys"/>
</dbReference>
<dbReference type="GO" id="GO:0046983">
    <property type="term" value="F:protein dimerization activity"/>
    <property type="evidence" value="ECO:0007669"/>
    <property type="project" value="InterPro"/>
</dbReference>
<dbReference type="SMART" id="SM00028">
    <property type="entry name" value="TPR"/>
    <property type="match status" value="7"/>
</dbReference>
<dbReference type="EMBL" id="RXOF01000007">
    <property type="protein sequence ID" value="RTQ49137.1"/>
    <property type="molecule type" value="Genomic_DNA"/>
</dbReference>
<comment type="catalytic activity">
    <reaction evidence="1">
        <text>ATP + protein L-histidine = ADP + protein N-phospho-L-histidine.</text>
        <dbReference type="EC" id="2.7.13.3"/>
    </reaction>
</comment>
<protein>
    <recommendedName>
        <fullName evidence="5">Oxygen sensor histidine kinase NreB</fullName>
        <ecNumber evidence="4">2.7.13.3</ecNumber>
    </recommendedName>
    <alternativeName>
        <fullName evidence="18">Nitrogen regulation protein B</fullName>
    </alternativeName>
</protein>
<evidence type="ECO:0000256" key="9">
    <source>
        <dbReference type="ARBA" id="ARBA00022679"/>
    </source>
</evidence>
<dbReference type="InterPro" id="IPR004358">
    <property type="entry name" value="Sig_transdc_His_kin-like_C"/>
</dbReference>
<dbReference type="SUPFAM" id="SSF48452">
    <property type="entry name" value="TPR-like"/>
    <property type="match status" value="2"/>
</dbReference>
<dbReference type="PANTHER" id="PTHR24421:SF10">
    <property type="entry name" value="NITRATE_NITRITE SENSOR PROTEIN NARQ"/>
    <property type="match status" value="1"/>
</dbReference>
<dbReference type="GO" id="GO:0005524">
    <property type="term" value="F:ATP binding"/>
    <property type="evidence" value="ECO:0007669"/>
    <property type="project" value="UniProtKB-KW"/>
</dbReference>
<keyword evidence="11" id="KW-0547">Nucleotide-binding</keyword>
<dbReference type="Proteomes" id="UP000282184">
    <property type="component" value="Unassembled WGS sequence"/>
</dbReference>
<dbReference type="EC" id="2.7.13.3" evidence="4"/>
<dbReference type="CDD" id="cd16917">
    <property type="entry name" value="HATPase_UhpB-NarQ-NarX-like"/>
    <property type="match status" value="1"/>
</dbReference>
<evidence type="ECO:0000256" key="18">
    <source>
        <dbReference type="ARBA" id="ARBA00030800"/>
    </source>
</evidence>
<dbReference type="Gene3D" id="3.30.565.10">
    <property type="entry name" value="Histidine kinase-like ATPase, C-terminal domain"/>
    <property type="match status" value="1"/>
</dbReference>
<accession>A0A3S0H5U5</accession>
<dbReference type="GO" id="GO:0046872">
    <property type="term" value="F:metal ion binding"/>
    <property type="evidence" value="ECO:0007669"/>
    <property type="project" value="UniProtKB-KW"/>
</dbReference>
<evidence type="ECO:0000256" key="17">
    <source>
        <dbReference type="ARBA" id="ARBA00024827"/>
    </source>
</evidence>
<keyword evidence="9" id="KW-0808">Transferase</keyword>
<evidence type="ECO:0000256" key="13">
    <source>
        <dbReference type="ARBA" id="ARBA00022840"/>
    </source>
</evidence>
<organism evidence="23 24">
    <name type="scientific">Hymenobacter gummosus</name>
    <dbReference type="NCBI Taxonomy" id="1776032"/>
    <lineage>
        <taxon>Bacteria</taxon>
        <taxon>Pseudomonadati</taxon>
        <taxon>Bacteroidota</taxon>
        <taxon>Cytophagia</taxon>
        <taxon>Cytophagales</taxon>
        <taxon>Hymenobacteraceae</taxon>
        <taxon>Hymenobacter</taxon>
    </lineage>
</organism>
<feature type="coiled-coil region" evidence="20">
    <location>
        <begin position="428"/>
        <end position="462"/>
    </location>
</feature>
<evidence type="ECO:0000256" key="3">
    <source>
        <dbReference type="ARBA" id="ARBA00004496"/>
    </source>
</evidence>
<keyword evidence="7" id="KW-0963">Cytoplasm</keyword>
<dbReference type="Pfam" id="PF02518">
    <property type="entry name" value="HATPase_c"/>
    <property type="match status" value="1"/>
</dbReference>
<evidence type="ECO:0000256" key="1">
    <source>
        <dbReference type="ARBA" id="ARBA00000085"/>
    </source>
</evidence>
<dbReference type="PRINTS" id="PR00344">
    <property type="entry name" value="BCTRLSENSOR"/>
</dbReference>
<keyword evidence="16" id="KW-0411">Iron-sulfur</keyword>
<evidence type="ECO:0000313" key="24">
    <source>
        <dbReference type="Proteomes" id="UP000282184"/>
    </source>
</evidence>
<evidence type="ECO:0000256" key="14">
    <source>
        <dbReference type="ARBA" id="ARBA00023004"/>
    </source>
</evidence>
<dbReference type="GO" id="GO:0016020">
    <property type="term" value="C:membrane"/>
    <property type="evidence" value="ECO:0007669"/>
    <property type="project" value="InterPro"/>
</dbReference>
<evidence type="ECO:0000256" key="6">
    <source>
        <dbReference type="ARBA" id="ARBA00022485"/>
    </source>
</evidence>
<dbReference type="InterPro" id="IPR011712">
    <property type="entry name" value="Sig_transdc_His_kin_sub3_dim/P"/>
</dbReference>
<comment type="cofactor">
    <cofactor evidence="2">
        <name>[4Fe-4S] cluster</name>
        <dbReference type="ChEBI" id="CHEBI:49883"/>
    </cofactor>
</comment>
<feature type="chain" id="PRO_5018593481" description="Oxygen sensor histidine kinase NreB" evidence="21">
    <location>
        <begin position="23"/>
        <end position="665"/>
    </location>
</feature>
<keyword evidence="6" id="KW-0004">4Fe-4S</keyword>
<dbReference type="GO" id="GO:0000155">
    <property type="term" value="F:phosphorelay sensor kinase activity"/>
    <property type="evidence" value="ECO:0007669"/>
    <property type="project" value="InterPro"/>
</dbReference>
<evidence type="ECO:0000256" key="15">
    <source>
        <dbReference type="ARBA" id="ARBA00023012"/>
    </source>
</evidence>
<comment type="function">
    <text evidence="17">Member of the two-component regulatory system NreB/NreC involved in the control of dissimilatory nitrate/nitrite reduction in response to oxygen. NreB functions as a direct oxygen sensor histidine kinase which is autophosphorylated, in the absence of oxygen, probably at the conserved histidine residue, and transfers its phosphate group probably to a conserved aspartate residue of NreC. NreB/NreC activates the expression of the nitrate (narGHJI) and nitrite (nir) reductase operons, as well as the putative nitrate transporter gene narT.</text>
</comment>
<dbReference type="GO" id="GO:0051539">
    <property type="term" value="F:4 iron, 4 sulfur cluster binding"/>
    <property type="evidence" value="ECO:0007669"/>
    <property type="project" value="UniProtKB-KW"/>
</dbReference>
<evidence type="ECO:0000256" key="2">
    <source>
        <dbReference type="ARBA" id="ARBA00001966"/>
    </source>
</evidence>
<dbReference type="AlphaFoldDB" id="A0A3S0H5U5"/>
<dbReference type="GO" id="GO:0005737">
    <property type="term" value="C:cytoplasm"/>
    <property type="evidence" value="ECO:0007669"/>
    <property type="project" value="UniProtKB-SubCell"/>
</dbReference>
<comment type="subcellular location">
    <subcellularLocation>
        <location evidence="3">Cytoplasm</location>
    </subcellularLocation>
</comment>
<dbReference type="InterPro" id="IPR003594">
    <property type="entry name" value="HATPase_dom"/>
</dbReference>
<feature type="repeat" description="TPR" evidence="19">
    <location>
        <begin position="168"/>
        <end position="201"/>
    </location>
</feature>
<evidence type="ECO:0000259" key="22">
    <source>
        <dbReference type="PROSITE" id="PS50109"/>
    </source>
</evidence>
<feature type="signal peptide" evidence="21">
    <location>
        <begin position="1"/>
        <end position="22"/>
    </location>
</feature>
<evidence type="ECO:0000256" key="16">
    <source>
        <dbReference type="ARBA" id="ARBA00023014"/>
    </source>
</evidence>
<keyword evidence="21" id="KW-0732">Signal</keyword>
<dbReference type="PROSITE" id="PS50005">
    <property type="entry name" value="TPR"/>
    <property type="match status" value="2"/>
</dbReference>
<dbReference type="Gene3D" id="1.25.40.10">
    <property type="entry name" value="Tetratricopeptide repeat domain"/>
    <property type="match status" value="2"/>
</dbReference>
<evidence type="ECO:0000256" key="5">
    <source>
        <dbReference type="ARBA" id="ARBA00017322"/>
    </source>
</evidence>
<reference evidence="23 24" key="1">
    <citation type="submission" date="2018-12" db="EMBL/GenBank/DDBJ databases">
        <title>Hymenobacter gummosus sp. nov., isolated from a spring.</title>
        <authorList>
            <person name="Nie L."/>
        </authorList>
    </citation>
    <scope>NUCLEOTIDE SEQUENCE [LARGE SCALE GENOMIC DNA]</scope>
    <source>
        <strain evidence="23 24">KCTC 52166</strain>
    </source>
</reference>
<keyword evidence="15" id="KW-0902">Two-component regulatory system</keyword>
<keyword evidence="14" id="KW-0408">Iron</keyword>
<dbReference type="InterPro" id="IPR019734">
    <property type="entry name" value="TPR_rpt"/>
</dbReference>
<keyword evidence="10" id="KW-0479">Metal-binding</keyword>
<dbReference type="PROSITE" id="PS50109">
    <property type="entry name" value="HIS_KIN"/>
    <property type="match status" value="1"/>
</dbReference>
<dbReference type="Pfam" id="PF07730">
    <property type="entry name" value="HisKA_3"/>
    <property type="match status" value="1"/>
</dbReference>
<dbReference type="RefSeq" id="WP_126693668.1">
    <property type="nucleotide sequence ID" value="NZ_RXOF01000007.1"/>
</dbReference>